<name>A0A5D4S2P0_9BACI</name>
<accession>A0A5D4S2P0</accession>
<dbReference type="Proteomes" id="UP000322997">
    <property type="component" value="Unassembled WGS sequence"/>
</dbReference>
<proteinExistence type="predicted"/>
<evidence type="ECO:0000313" key="2">
    <source>
        <dbReference type="Proteomes" id="UP000322997"/>
    </source>
</evidence>
<dbReference type="RefSeq" id="WP_222929125.1">
    <property type="nucleotide sequence ID" value="NZ_JBNILK010000001.1"/>
</dbReference>
<comment type="caution">
    <text evidence="1">The sequence shown here is derived from an EMBL/GenBank/DDBJ whole genome shotgun (WGS) entry which is preliminary data.</text>
</comment>
<protein>
    <submittedName>
        <fullName evidence="1">Uncharacterized protein</fullName>
    </submittedName>
</protein>
<reference evidence="1 2" key="1">
    <citation type="submission" date="2019-08" db="EMBL/GenBank/DDBJ databases">
        <title>Bacillus genomes from the desert of Cuatro Cienegas, Coahuila.</title>
        <authorList>
            <person name="Olmedo-Alvarez G."/>
        </authorList>
    </citation>
    <scope>NUCLEOTIDE SEQUENCE [LARGE SCALE GENOMIC DNA]</scope>
    <source>
        <strain evidence="1 2">CH108_3D</strain>
    </source>
</reference>
<sequence length="136" mass="16620">MNNIEKPEVKHVTFYRNEGNYNWLKQSEVSAQYVFRFPHLTSEEVKEKGLTYSFLVDLDKDYDFSPESYTAYELADELRNIYDSYWIHSGKGEIKRVFDYLESIEEDQEKLRHQYEIEYAKYKIQFWENKLEKLTK</sequence>
<evidence type="ECO:0000313" key="1">
    <source>
        <dbReference type="EMBL" id="TYS56374.1"/>
    </source>
</evidence>
<dbReference type="EMBL" id="VTEQ01000001">
    <property type="protein sequence ID" value="TYS56374.1"/>
    <property type="molecule type" value="Genomic_DNA"/>
</dbReference>
<gene>
    <name evidence="1" type="ORF">FZC83_02030</name>
</gene>
<dbReference type="AlphaFoldDB" id="A0A5D4S2P0"/>
<organism evidence="1 2">
    <name type="scientific">Rossellomorea marisflavi</name>
    <dbReference type="NCBI Taxonomy" id="189381"/>
    <lineage>
        <taxon>Bacteria</taxon>
        <taxon>Bacillati</taxon>
        <taxon>Bacillota</taxon>
        <taxon>Bacilli</taxon>
        <taxon>Bacillales</taxon>
        <taxon>Bacillaceae</taxon>
        <taxon>Rossellomorea</taxon>
    </lineage>
</organism>